<dbReference type="GO" id="GO:0007165">
    <property type="term" value="P:signal transduction"/>
    <property type="evidence" value="ECO:0007669"/>
    <property type="project" value="TreeGrafter"/>
</dbReference>
<sequence length="363" mass="38579">MHAWVKALRQLCGQPDGTKPADQSKSPSPAYSANAGQSGGSSHPRSGAISKSTSAIFPVPARSHAPSKGGHAPSPGHAHSLDQLYGAEQRLHPHRLRSQSQPSSALGVPPRSQGGSEGDDPTYLTPRTMSMPTQPRVAPLSSPPSLVGGTTLENTGPEEVADEVGGSYVFMRGNDYVPMCRGAPPTPWIPAGGPQPLHLHGERLPPQQQQQQLAMVDLVPGMMSLWKPPSMSLSPPPINRDLKPVRPGAQTRSGGASPGPQAEAPWSSPRSSEPTETQPPWDTEKDGYIPMSCMVTAASHVNYLDVDVEARGITNAPVGVLPPSPPSPLVLALCRVDYVTVDHERTLALQSTRHEWRHARDAL</sequence>
<keyword evidence="2" id="KW-1185">Reference proteome</keyword>
<dbReference type="KEGG" id="pmrn:116957517"/>
<dbReference type="GO" id="GO:0005737">
    <property type="term" value="C:cytoplasm"/>
    <property type="evidence" value="ECO:0007669"/>
    <property type="project" value="TreeGrafter"/>
</dbReference>
<feature type="compositionally biased region" description="Polar residues" evidence="1">
    <location>
        <begin position="268"/>
        <end position="280"/>
    </location>
</feature>
<dbReference type="InterPro" id="IPR046355">
    <property type="entry name" value="Gab1-4-like"/>
</dbReference>
<gene>
    <name evidence="3" type="primary">LOC116957517</name>
</gene>
<dbReference type="GO" id="GO:0035591">
    <property type="term" value="F:signaling adaptor activity"/>
    <property type="evidence" value="ECO:0007669"/>
    <property type="project" value="TreeGrafter"/>
</dbReference>
<dbReference type="PANTHER" id="PTHR45960:SF2">
    <property type="entry name" value="PROTEIN DAUGHTER OF SEVENLESS"/>
    <property type="match status" value="1"/>
</dbReference>
<feature type="compositionally biased region" description="Polar residues" evidence="1">
    <location>
        <begin position="21"/>
        <end position="55"/>
    </location>
</feature>
<proteinExistence type="predicted"/>
<protein>
    <submittedName>
        <fullName evidence="3">Extensin-like</fullName>
    </submittedName>
</protein>
<name>A0AAJ7XJJ0_PETMA</name>
<evidence type="ECO:0000313" key="2">
    <source>
        <dbReference type="Proteomes" id="UP001318040"/>
    </source>
</evidence>
<feature type="region of interest" description="Disordered" evidence="1">
    <location>
        <begin position="227"/>
        <end position="287"/>
    </location>
</feature>
<feature type="region of interest" description="Disordered" evidence="1">
    <location>
        <begin position="1"/>
        <end position="144"/>
    </location>
</feature>
<organism evidence="2 3">
    <name type="scientific">Petromyzon marinus</name>
    <name type="common">Sea lamprey</name>
    <dbReference type="NCBI Taxonomy" id="7757"/>
    <lineage>
        <taxon>Eukaryota</taxon>
        <taxon>Metazoa</taxon>
        <taxon>Chordata</taxon>
        <taxon>Craniata</taxon>
        <taxon>Vertebrata</taxon>
        <taxon>Cyclostomata</taxon>
        <taxon>Hyperoartia</taxon>
        <taxon>Petromyzontiformes</taxon>
        <taxon>Petromyzontidae</taxon>
        <taxon>Petromyzon</taxon>
    </lineage>
</organism>
<accession>A0AAJ7XJJ0</accession>
<dbReference type="Proteomes" id="UP001318040">
    <property type="component" value="Chromosome 76"/>
</dbReference>
<dbReference type="PANTHER" id="PTHR45960">
    <property type="entry name" value="GRB2-ASSOCIATED-BINDING PROTEIN"/>
    <property type="match status" value="1"/>
</dbReference>
<reference evidence="3" key="1">
    <citation type="submission" date="2025-08" db="UniProtKB">
        <authorList>
            <consortium name="RefSeq"/>
        </authorList>
    </citation>
    <scope>IDENTIFICATION</scope>
    <source>
        <tissue evidence="3">Sperm</tissue>
    </source>
</reference>
<evidence type="ECO:0000256" key="1">
    <source>
        <dbReference type="SAM" id="MobiDB-lite"/>
    </source>
</evidence>
<dbReference type="AlphaFoldDB" id="A0AAJ7XJJ0"/>
<evidence type="ECO:0000313" key="3">
    <source>
        <dbReference type="RefSeq" id="XP_032835613.1"/>
    </source>
</evidence>
<dbReference type="RefSeq" id="XP_032835613.1">
    <property type="nucleotide sequence ID" value="XM_032979722.1"/>
</dbReference>